<name>A0A146GDV0_TERSA</name>
<evidence type="ECO:0000313" key="1">
    <source>
        <dbReference type="EMBL" id="GAT34678.1"/>
    </source>
</evidence>
<organism evidence="1 2">
    <name type="scientific">Terrimicrobium sacchariphilum</name>
    <dbReference type="NCBI Taxonomy" id="690879"/>
    <lineage>
        <taxon>Bacteria</taxon>
        <taxon>Pseudomonadati</taxon>
        <taxon>Verrucomicrobiota</taxon>
        <taxon>Terrimicrobiia</taxon>
        <taxon>Terrimicrobiales</taxon>
        <taxon>Terrimicrobiaceae</taxon>
        <taxon>Terrimicrobium</taxon>
    </lineage>
</organism>
<dbReference type="Gene3D" id="3.20.20.80">
    <property type="entry name" value="Glycosidases"/>
    <property type="match status" value="1"/>
</dbReference>
<proteinExistence type="predicted"/>
<keyword evidence="2" id="KW-1185">Reference proteome</keyword>
<sequence>MFSPTSSQGWPSRATDRRIVLVVFVVWLLAWPAICRSSGMASIVWGVCGHPTFSDYQNWTASARTEQIGLLQDLGCDIYRCSFEYSPKPYPALMDNIVPAAQAAGVLVLPVIPVTSLGANGSTVYADVYAENYVIATTWANYAISKGYKLPYWELGNEMENWGLVNISGDGSSPSQYTDKAANGFERIRAALNGACDGLKAAYSTARQSGLTTITPALLSPGTAYRHWGLLTKIKNANGTQPVPWDILSWHWYTPSYGDFTAIITDAGSPSYGKSPVQCLNEFPQKSNPAVPMDIWITECGRSQNIPGSGFVGGSATSRTNPGASQDWALQAQELEDEIADLATVPTVKAIIVYELLNETSLYAGKSAGVQAEQAYFGLVTGLGGTKKEAYHVFRSIIEDYDLQVAAGGLVSFHWGSRVQAGAAVLGRAGDQWGASTQASQPVPQTLTNVLGGQTSVQMTWTSSSFADQQTSQYWNPYDAATASLMMSYLSSYQYSSTGSGAIVSALSGLVPNRVYDLVLYGAGLYDGSTPFSVSGGATVTGEVAGTSRKLSDGAGVAYVTLKVMSSATGTIEIRTTKNGGNVCLNGFQLVPDTRTPLFTFP</sequence>
<dbReference type="InterPro" id="IPR017853">
    <property type="entry name" value="GH"/>
</dbReference>
<reference evidence="2" key="1">
    <citation type="journal article" date="2017" name="Genome Announc.">
        <title>Draft Genome Sequence of Terrimicrobium sacchariphilum NM-5T, a Facultative Anaerobic Soil Bacterium of the Class Spartobacteria.</title>
        <authorList>
            <person name="Qiu Y.L."/>
            <person name="Tourlousse D.M."/>
            <person name="Matsuura N."/>
            <person name="Ohashi A."/>
            <person name="Sekiguchi Y."/>
        </authorList>
    </citation>
    <scope>NUCLEOTIDE SEQUENCE [LARGE SCALE GENOMIC DNA]</scope>
    <source>
        <strain evidence="2">NM-5</strain>
    </source>
</reference>
<dbReference type="EMBL" id="BDCO01000002">
    <property type="protein sequence ID" value="GAT34678.1"/>
    <property type="molecule type" value="Genomic_DNA"/>
</dbReference>
<evidence type="ECO:0008006" key="3">
    <source>
        <dbReference type="Google" id="ProtNLM"/>
    </source>
</evidence>
<dbReference type="InParanoid" id="A0A146GDV0"/>
<dbReference type="Proteomes" id="UP000076023">
    <property type="component" value="Unassembled WGS sequence"/>
</dbReference>
<dbReference type="STRING" id="690879.TSACC_23110"/>
<protein>
    <recommendedName>
        <fullName evidence="3">Glycosyl hydrolase catalytic core</fullName>
    </recommendedName>
</protein>
<accession>A0A146GDV0</accession>
<gene>
    <name evidence="1" type="ORF">TSACC_23110</name>
</gene>
<comment type="caution">
    <text evidence="1">The sequence shown here is derived from an EMBL/GenBank/DDBJ whole genome shotgun (WGS) entry which is preliminary data.</text>
</comment>
<evidence type="ECO:0000313" key="2">
    <source>
        <dbReference type="Proteomes" id="UP000076023"/>
    </source>
</evidence>
<dbReference type="SUPFAM" id="SSF51445">
    <property type="entry name" value="(Trans)glycosidases"/>
    <property type="match status" value="1"/>
</dbReference>
<dbReference type="AlphaFoldDB" id="A0A146GDV0"/>